<dbReference type="InterPro" id="IPR000210">
    <property type="entry name" value="BTB/POZ_dom"/>
</dbReference>
<dbReference type="GO" id="GO:0016192">
    <property type="term" value="P:vesicle-mediated transport"/>
    <property type="evidence" value="ECO:0007669"/>
    <property type="project" value="InterPro"/>
</dbReference>
<dbReference type="GO" id="GO:0030130">
    <property type="term" value="C:clathrin coat of trans-Golgi network vesicle"/>
    <property type="evidence" value="ECO:0007669"/>
    <property type="project" value="InterPro"/>
</dbReference>
<dbReference type="VEuPathDB" id="AmoebaDB:NAEGRDRAFT_75598"/>
<feature type="domain" description="BTB" evidence="1">
    <location>
        <begin position="550"/>
        <end position="632"/>
    </location>
</feature>
<dbReference type="SUPFAM" id="SSF54695">
    <property type="entry name" value="POZ domain"/>
    <property type="match status" value="1"/>
</dbReference>
<dbReference type="SUPFAM" id="SSF50978">
    <property type="entry name" value="WD40 repeat-like"/>
    <property type="match status" value="1"/>
</dbReference>
<dbReference type="InterPro" id="IPR036322">
    <property type="entry name" value="WD40_repeat_dom_sf"/>
</dbReference>
<dbReference type="CDD" id="cd18186">
    <property type="entry name" value="BTB_POZ_ZBTB_KLHL-like"/>
    <property type="match status" value="1"/>
</dbReference>
<dbReference type="GO" id="GO:0030132">
    <property type="term" value="C:clathrin coat of coated pit"/>
    <property type="evidence" value="ECO:0007669"/>
    <property type="project" value="InterPro"/>
</dbReference>
<evidence type="ECO:0000259" key="1">
    <source>
        <dbReference type="PROSITE" id="PS50097"/>
    </source>
</evidence>
<sequence>MSVFPDLSSTSFPALKECSDSLKVWNLQELYDFSSSEYKTAWESNIDHHDKLSCVYHDCVYLQSLNNFSFNHADERDGRLILINLKTKTNRTIPVRGLHCTKVDRDGKVILISSDRKSLQVFHLEMKSKIADIRTEKEFHFADWLDSENIVFVEGSSLCKLNISQQDQQQEVIIENIPGEFNKDITGVIFNMEMCAIQTVKKGEYSFYLYKSDLKVGQIVGPNNAFGVCLMEDSKKLVLLSSNGLLFKDPTVGNITEPVLFSEKAYMTHYFKESQLVAFVGYKGDSGVIDLSSKKLIARHDFKTEIVNSFKTDDSLVIVTKGGKVIECCFNAEFMLHTYRNNYDVSTEIMAYWKRFSESNIKDFRLSSIQSILPLQTPLNKYNRDYYIPHGGIHIFHPIISYYFPYMYQCVIRNELSIEYTTEEQNIIKDFVSYLIYRGQDLKIDRDNYLKWMFIFDRCWFEFTELESKIVTLFNNDFGLILPEISPLLQTLTEYQSRNLNFENGLLQKCINYCRDTMDGKEVSQVEPFINEHIPIRLSIDCIYNRQDTHDITLVAYGRKIGAHKTVLASTSPILEVMLDEEGSFKSEVTENQELVLGGEDLEIPEKDREKKGELFELLVKFCYTSSVDCSPEDAFLLYEMADQYQITDLKTSLADKIIAQLNLDTFMEIVKWSDIFVQISNKHLHRGILNFASLNGMKLLELYSDQLVAYPEFLVRFLKFSFNVE</sequence>
<protein>
    <submittedName>
        <fullName evidence="2">Predicted protein</fullName>
    </submittedName>
</protein>
<dbReference type="SMART" id="SM00225">
    <property type="entry name" value="BTB"/>
    <property type="match status" value="1"/>
</dbReference>
<accession>D2W2I4</accession>
<dbReference type="Pfam" id="PF00651">
    <property type="entry name" value="BTB"/>
    <property type="match status" value="1"/>
</dbReference>
<proteinExistence type="predicted"/>
<dbReference type="PROSITE" id="PS50097">
    <property type="entry name" value="BTB"/>
    <property type="match status" value="1"/>
</dbReference>
<dbReference type="Gene3D" id="3.30.710.10">
    <property type="entry name" value="Potassium Channel Kv1.1, Chain A"/>
    <property type="match status" value="1"/>
</dbReference>
<keyword evidence="3" id="KW-1185">Reference proteome</keyword>
<dbReference type="GO" id="GO:0005198">
    <property type="term" value="F:structural molecule activity"/>
    <property type="evidence" value="ECO:0007669"/>
    <property type="project" value="InterPro"/>
</dbReference>
<dbReference type="InterPro" id="IPR011333">
    <property type="entry name" value="SKP1/BTB/POZ_sf"/>
</dbReference>
<dbReference type="STRING" id="5762.D2W2I4"/>
<dbReference type="PANTHER" id="PTHR24413">
    <property type="entry name" value="SPECKLE-TYPE POZ PROTEIN"/>
    <property type="match status" value="1"/>
</dbReference>
<dbReference type="Proteomes" id="UP000006671">
    <property type="component" value="Unassembled WGS sequence"/>
</dbReference>
<name>D2W2I4_NAEGR</name>
<dbReference type="KEGG" id="ngr:NAEGRDRAFT_75598"/>
<dbReference type="GO" id="GO:0006886">
    <property type="term" value="P:intracellular protein transport"/>
    <property type="evidence" value="ECO:0007669"/>
    <property type="project" value="InterPro"/>
</dbReference>
<gene>
    <name evidence="2" type="ORF">NAEGRDRAFT_75598</name>
</gene>
<dbReference type="AlphaFoldDB" id="D2W2I4"/>
<dbReference type="EMBL" id="GG738926">
    <property type="protein sequence ID" value="EFC36718.1"/>
    <property type="molecule type" value="Genomic_DNA"/>
</dbReference>
<dbReference type="InterPro" id="IPR016025">
    <property type="entry name" value="Clathrin_H-chain_N"/>
</dbReference>
<dbReference type="OrthoDB" id="6359816at2759"/>
<evidence type="ECO:0000313" key="2">
    <source>
        <dbReference type="EMBL" id="EFC36718.1"/>
    </source>
</evidence>
<dbReference type="RefSeq" id="XP_002669462.1">
    <property type="nucleotide sequence ID" value="XM_002669416.1"/>
</dbReference>
<organism evidence="3">
    <name type="scientific">Naegleria gruberi</name>
    <name type="common">Amoeba</name>
    <dbReference type="NCBI Taxonomy" id="5762"/>
    <lineage>
        <taxon>Eukaryota</taxon>
        <taxon>Discoba</taxon>
        <taxon>Heterolobosea</taxon>
        <taxon>Tetramitia</taxon>
        <taxon>Eutetramitia</taxon>
        <taxon>Vahlkampfiidae</taxon>
        <taxon>Naegleria</taxon>
    </lineage>
</organism>
<reference evidence="2 3" key="1">
    <citation type="journal article" date="2010" name="Cell">
        <title>The genome of Naegleria gruberi illuminates early eukaryotic versatility.</title>
        <authorList>
            <person name="Fritz-Laylin L.K."/>
            <person name="Prochnik S.E."/>
            <person name="Ginger M.L."/>
            <person name="Dacks J.B."/>
            <person name="Carpenter M.L."/>
            <person name="Field M.C."/>
            <person name="Kuo A."/>
            <person name="Paredez A."/>
            <person name="Chapman J."/>
            <person name="Pham J."/>
            <person name="Shu S."/>
            <person name="Neupane R."/>
            <person name="Cipriano M."/>
            <person name="Mancuso J."/>
            <person name="Tu H."/>
            <person name="Salamov A."/>
            <person name="Lindquist E."/>
            <person name="Shapiro H."/>
            <person name="Lucas S."/>
            <person name="Grigoriev I.V."/>
            <person name="Cande W.Z."/>
            <person name="Fulton C."/>
            <person name="Rokhsar D.S."/>
            <person name="Dawson S.C."/>
        </authorList>
    </citation>
    <scope>NUCLEOTIDE SEQUENCE [LARGE SCALE GENOMIC DNA]</scope>
    <source>
        <strain evidence="2 3">NEG-M</strain>
    </source>
</reference>
<dbReference type="GeneID" id="8860957"/>
<dbReference type="InParanoid" id="D2W2I4"/>
<evidence type="ECO:0000313" key="3">
    <source>
        <dbReference type="Proteomes" id="UP000006671"/>
    </source>
</evidence>
<dbReference type="Gene3D" id="2.130.10.110">
    <property type="entry name" value="Clathrin heavy-chain terminal domain"/>
    <property type="match status" value="1"/>
</dbReference>